<dbReference type="EMBL" id="BMFR01000001">
    <property type="protein sequence ID" value="GGG65164.1"/>
    <property type="molecule type" value="Genomic_DNA"/>
</dbReference>
<dbReference type="Proteomes" id="UP000622860">
    <property type="component" value="Unassembled WGS sequence"/>
</dbReference>
<evidence type="ECO:0000256" key="1">
    <source>
        <dbReference type="ARBA" id="ARBA00022636"/>
    </source>
</evidence>
<evidence type="ECO:0000259" key="4">
    <source>
        <dbReference type="Pfam" id="PF07238"/>
    </source>
</evidence>
<keyword evidence="2" id="KW-0547">Nucleotide-binding</keyword>
<evidence type="ECO:0000313" key="6">
    <source>
        <dbReference type="EMBL" id="GGG65164.1"/>
    </source>
</evidence>
<sequence>MKIGTILTLEVRQLGNNIQKYRCKVIEKNENYLFIDYPVNEQTKKSAILPKETYFLATYIGNDQSVYSFRSHIVTKINLNIPALAISLPEKNKITRIQRRQFVRVDTAVDVSIHSTEKLFTPFATVTADISGGGLSVILPNTAKLSVGSILDLWLVLPMQLKDYQYVFAQTEIIRINVSETSVSTASLKFVSITRQARQHIIQYCFEKQREARKKEMS</sequence>
<dbReference type="GO" id="GO:0035438">
    <property type="term" value="F:cyclic-di-GMP binding"/>
    <property type="evidence" value="ECO:0007669"/>
    <property type="project" value="InterPro"/>
</dbReference>
<dbReference type="Pfam" id="PF12945">
    <property type="entry name" value="PilZNR"/>
    <property type="match status" value="1"/>
</dbReference>
<dbReference type="InterPro" id="IPR012349">
    <property type="entry name" value="Split_barrel_FMN-bd"/>
</dbReference>
<evidence type="ECO:0000256" key="2">
    <source>
        <dbReference type="ARBA" id="ARBA00022741"/>
    </source>
</evidence>
<keyword evidence="1" id="KW-0973">c-di-GMP</keyword>
<dbReference type="Gene3D" id="2.40.10.220">
    <property type="entry name" value="predicted glycosyltransferase like domains"/>
    <property type="match status" value="1"/>
</dbReference>
<comment type="caution">
    <text evidence="6">The sequence shown here is derived from an EMBL/GenBank/DDBJ whole genome shotgun (WGS) entry which is preliminary data.</text>
</comment>
<proteinExistence type="predicted"/>
<dbReference type="Pfam" id="PF07238">
    <property type="entry name" value="PilZ"/>
    <property type="match status" value="1"/>
</dbReference>
<name>A0A917LYB6_9BACI</name>
<protein>
    <recommendedName>
        <fullName evidence="8">Pilus assembly protein PilZ</fullName>
    </recommendedName>
</protein>
<evidence type="ECO:0000313" key="7">
    <source>
        <dbReference type="Proteomes" id="UP000622860"/>
    </source>
</evidence>
<accession>A0A917LYB6</accession>
<keyword evidence="7" id="KW-1185">Reference proteome</keyword>
<evidence type="ECO:0000259" key="5">
    <source>
        <dbReference type="Pfam" id="PF12945"/>
    </source>
</evidence>
<evidence type="ECO:0000256" key="3">
    <source>
        <dbReference type="ARBA" id="ARBA00023143"/>
    </source>
</evidence>
<keyword evidence="3" id="KW-0975">Bacterial flagellum</keyword>
<gene>
    <name evidence="6" type="primary">ypfA</name>
    <name evidence="6" type="ORF">GCM10011398_06000</name>
</gene>
<reference evidence="6" key="2">
    <citation type="submission" date="2020-09" db="EMBL/GenBank/DDBJ databases">
        <authorList>
            <person name="Sun Q."/>
            <person name="Zhou Y."/>
        </authorList>
    </citation>
    <scope>NUCLEOTIDE SEQUENCE</scope>
    <source>
        <strain evidence="6">CGMCC 1.12754</strain>
    </source>
</reference>
<dbReference type="InterPro" id="IPR009926">
    <property type="entry name" value="T3SS_YcgR_PilZN"/>
</dbReference>
<dbReference type="RefSeq" id="WP_188453845.1">
    <property type="nucleotide sequence ID" value="NZ_BMFR01000001.1"/>
</dbReference>
<reference evidence="6" key="1">
    <citation type="journal article" date="2014" name="Int. J. Syst. Evol. Microbiol.">
        <title>Complete genome sequence of Corynebacterium casei LMG S-19264T (=DSM 44701T), isolated from a smear-ripened cheese.</title>
        <authorList>
            <consortium name="US DOE Joint Genome Institute (JGI-PGF)"/>
            <person name="Walter F."/>
            <person name="Albersmeier A."/>
            <person name="Kalinowski J."/>
            <person name="Ruckert C."/>
        </authorList>
    </citation>
    <scope>NUCLEOTIDE SEQUENCE</scope>
    <source>
        <strain evidence="6">CGMCC 1.12754</strain>
    </source>
</reference>
<dbReference type="SUPFAM" id="SSF141371">
    <property type="entry name" value="PilZ domain-like"/>
    <property type="match status" value="2"/>
</dbReference>
<feature type="domain" description="Type III secretion system flagellar brake protein YcgR PilZN" evidence="5">
    <location>
        <begin position="2"/>
        <end position="89"/>
    </location>
</feature>
<dbReference type="InterPro" id="IPR009875">
    <property type="entry name" value="PilZ_domain"/>
</dbReference>
<feature type="domain" description="PilZ" evidence="4">
    <location>
        <begin position="98"/>
        <end position="207"/>
    </location>
</feature>
<evidence type="ECO:0008006" key="8">
    <source>
        <dbReference type="Google" id="ProtNLM"/>
    </source>
</evidence>
<dbReference type="Gene3D" id="2.30.110.10">
    <property type="entry name" value="Electron Transport, Fmn-binding Protein, Chain A"/>
    <property type="match status" value="1"/>
</dbReference>
<organism evidence="6 7">
    <name type="scientific">Virgibacillus oceani</name>
    <dbReference type="NCBI Taxonomy" id="1479511"/>
    <lineage>
        <taxon>Bacteria</taxon>
        <taxon>Bacillati</taxon>
        <taxon>Bacillota</taxon>
        <taxon>Bacilli</taxon>
        <taxon>Bacillales</taxon>
        <taxon>Bacillaceae</taxon>
        <taxon>Virgibacillus</taxon>
    </lineage>
</organism>
<dbReference type="AlphaFoldDB" id="A0A917LYB6"/>